<dbReference type="Pfam" id="PF04402">
    <property type="entry name" value="SIMPL"/>
    <property type="match status" value="1"/>
</dbReference>
<organism evidence="2 3">
    <name type="scientific">Prescottella agglutinans</name>
    <dbReference type="NCBI Taxonomy" id="1644129"/>
    <lineage>
        <taxon>Bacteria</taxon>
        <taxon>Bacillati</taxon>
        <taxon>Actinomycetota</taxon>
        <taxon>Actinomycetes</taxon>
        <taxon>Mycobacteriales</taxon>
        <taxon>Nocardiaceae</taxon>
        <taxon>Prescottella</taxon>
    </lineage>
</organism>
<dbReference type="Proteomes" id="UP001160334">
    <property type="component" value="Unassembled WGS sequence"/>
</dbReference>
<protein>
    <submittedName>
        <fullName evidence="2">Uncharacterized protein YggE</fullName>
    </submittedName>
</protein>
<gene>
    <name evidence="2" type="ORF">M2280_005481</name>
</gene>
<dbReference type="InterPro" id="IPR052022">
    <property type="entry name" value="26kDa_periplasmic_antigen"/>
</dbReference>
<comment type="caution">
    <text evidence="2">The sequence shown here is derived from an EMBL/GenBank/DDBJ whole genome shotgun (WGS) entry which is preliminary data.</text>
</comment>
<feature type="signal peptide" evidence="1">
    <location>
        <begin position="1"/>
        <end position="32"/>
    </location>
</feature>
<reference evidence="2 3" key="1">
    <citation type="submission" date="2023-04" db="EMBL/GenBank/DDBJ databases">
        <title>Forest soil microbial communities from Buena Vista Peninsula, Colon Province, Panama.</title>
        <authorList>
            <person name="Bouskill N."/>
        </authorList>
    </citation>
    <scope>NUCLEOTIDE SEQUENCE [LARGE SCALE GENOMIC DNA]</scope>
    <source>
        <strain evidence="2 3">CFH S0262</strain>
    </source>
</reference>
<evidence type="ECO:0000313" key="2">
    <source>
        <dbReference type="EMBL" id="MDH6284229.1"/>
    </source>
</evidence>
<sequence length="245" mass="24745">MHTTSRGKRLSAAIAVTATCALLLTGCGSDGASAPAPGDTTGINTRGSGTATGTPDTLTVALGVQTQAPDAKSALESNAQKTTALIDTLKGRGIAADDIQTSGLSVNPTFEGGSGRINGYQVTNRVTATLHDIGSAGTLIDAAAAAAGDAIRVEQTTFSISDDSELRAQARAHAVRQAQDQAKQIADAAGVKLGAVRSIVEERANQQAPLMRSPMAFDQVAAASTPIEAGSQELTVNVAVTYDIG</sequence>
<name>A0ABT6MLG6_9NOCA</name>
<dbReference type="InterPro" id="IPR007497">
    <property type="entry name" value="SIMPL/DUF541"/>
</dbReference>
<keyword evidence="3" id="KW-1185">Reference proteome</keyword>
<dbReference type="PANTHER" id="PTHR34387:SF1">
    <property type="entry name" value="PERIPLASMIC IMMUNOGENIC PROTEIN"/>
    <property type="match status" value="1"/>
</dbReference>
<accession>A0ABT6MLG6</accession>
<dbReference type="Gene3D" id="3.30.70.2970">
    <property type="entry name" value="Protein of unknown function (DUF541), domain 2"/>
    <property type="match status" value="1"/>
</dbReference>
<evidence type="ECO:0000256" key="1">
    <source>
        <dbReference type="SAM" id="SignalP"/>
    </source>
</evidence>
<feature type="chain" id="PRO_5047452547" evidence="1">
    <location>
        <begin position="33"/>
        <end position="245"/>
    </location>
</feature>
<evidence type="ECO:0000313" key="3">
    <source>
        <dbReference type="Proteomes" id="UP001160334"/>
    </source>
</evidence>
<dbReference type="PANTHER" id="PTHR34387">
    <property type="entry name" value="SLR1258 PROTEIN"/>
    <property type="match status" value="1"/>
</dbReference>
<dbReference type="Gene3D" id="3.30.110.170">
    <property type="entry name" value="Protein of unknown function (DUF541), domain 1"/>
    <property type="match status" value="1"/>
</dbReference>
<proteinExistence type="predicted"/>
<dbReference type="EMBL" id="JARXVC010000019">
    <property type="protein sequence ID" value="MDH6284229.1"/>
    <property type="molecule type" value="Genomic_DNA"/>
</dbReference>
<keyword evidence="1" id="KW-0732">Signal</keyword>
<dbReference type="PROSITE" id="PS51257">
    <property type="entry name" value="PROKAR_LIPOPROTEIN"/>
    <property type="match status" value="1"/>
</dbReference>
<dbReference type="RefSeq" id="WP_280763457.1">
    <property type="nucleotide sequence ID" value="NZ_JARXVC010000019.1"/>
</dbReference>